<proteinExistence type="predicted"/>
<evidence type="ECO:0000313" key="4">
    <source>
        <dbReference type="Proteomes" id="UP000077521"/>
    </source>
</evidence>
<feature type="compositionally biased region" description="Gly residues" evidence="1">
    <location>
        <begin position="153"/>
        <end position="162"/>
    </location>
</feature>
<evidence type="ECO:0000256" key="1">
    <source>
        <dbReference type="SAM" id="MobiDB-lite"/>
    </source>
</evidence>
<dbReference type="Proteomes" id="UP000077521">
    <property type="component" value="Unassembled WGS sequence"/>
</dbReference>
<feature type="region of interest" description="Disordered" evidence="1">
    <location>
        <begin position="140"/>
        <end position="162"/>
    </location>
</feature>
<dbReference type="AlphaFoldDB" id="A0A177T835"/>
<dbReference type="EMBL" id="LWDF02000332">
    <property type="protein sequence ID" value="KAE8250344.1"/>
    <property type="molecule type" value="Genomic_DNA"/>
</dbReference>
<reference evidence="3" key="2">
    <citation type="journal article" date="2019" name="IMA Fungus">
        <title>Genome sequencing and comparison of five Tilletia species to identify candidate genes for the detection of regulated species infecting wheat.</title>
        <authorList>
            <person name="Nguyen H.D.T."/>
            <person name="Sultana T."/>
            <person name="Kesanakurti P."/>
            <person name="Hambleton S."/>
        </authorList>
    </citation>
    <scope>NUCLEOTIDE SEQUENCE</scope>
    <source>
        <strain evidence="3">DAOMC 236416</strain>
    </source>
</reference>
<protein>
    <submittedName>
        <fullName evidence="3">Uncharacterized protein</fullName>
    </submittedName>
</protein>
<keyword evidence="2" id="KW-0732">Signal</keyword>
<sequence>MQLHSFTSLLLSLVSVVPALAAIQGHDSLRSVRSHVANLNNRAIEAALRDMAQEHANNFVQRGGIATSCRALVKKDIMESLTNRQIAALVNYTNTEILDKLKPGMTMFDLETFRNPESPHNFSRTVGSWRVDYGYWDSGVDDSQASQPPPPSTGGGNGGGGGGGSVWDDFEDWWNGYRRSSMDRREGVDFTTWYWSLLNEFEVEDQGLPRAQICLNVTQAVSTILDKGECSLARFDAHGSMADGGEVQVSIQQATTLTTTVSTERTSSAGESLSSTFSGGVEFGYEGVVVAKGHAEYARTSEAHWDVSNTMGTETETSSSITNTVQITFDQKEGQTCSVELSTVTCRTKLRLVTPITLSGLLHVQSGPYCMYNKDANGECKKDLFIDLEKAMKGFNTDAVIVQYIDAALTSTGTYSQKCVDNKDATEGTPNGSDTNVTPVPPSSPITPGATLTVYGHTATNYALTTTVAEKTATKTVITDFYQPTTTVFKHVKDVATATVFTKTTVVTAADAKKVTITSTRRPRASTERITSTVRSGVRTVTEAPTTTVVKRVTKTLKPTPCRRSLDEEDEDFVVRTVPTAAPVVKREAVGAAAGVSYAATTTLSDATTTFTDPVHPTTVTATGSTTTVTQAASGTQTLAAVTTTDMSNTQFRFVTASAVSTKIVAKVTRTKTVSRPARTFTVTNTVTRASSTKTVQGATVTVRKTRTSTVTPRCTRRA</sequence>
<feature type="chain" id="PRO_5043354839" evidence="2">
    <location>
        <begin position="22"/>
        <end position="719"/>
    </location>
</feature>
<evidence type="ECO:0000313" key="3">
    <source>
        <dbReference type="EMBL" id="KAE8250344.1"/>
    </source>
</evidence>
<name>A0A177T835_9BASI</name>
<feature type="region of interest" description="Disordered" evidence="1">
    <location>
        <begin position="421"/>
        <end position="447"/>
    </location>
</feature>
<organism evidence="3 4">
    <name type="scientific">Tilletia indica</name>
    <dbReference type="NCBI Taxonomy" id="43049"/>
    <lineage>
        <taxon>Eukaryota</taxon>
        <taxon>Fungi</taxon>
        <taxon>Dikarya</taxon>
        <taxon>Basidiomycota</taxon>
        <taxon>Ustilaginomycotina</taxon>
        <taxon>Exobasidiomycetes</taxon>
        <taxon>Tilletiales</taxon>
        <taxon>Tilletiaceae</taxon>
        <taxon>Tilletia</taxon>
    </lineage>
</organism>
<gene>
    <name evidence="3" type="ORF">A4X13_0g4797</name>
</gene>
<reference evidence="3" key="1">
    <citation type="submission" date="2016-04" db="EMBL/GenBank/DDBJ databases">
        <authorList>
            <person name="Nguyen H.D."/>
            <person name="Samba Siva P."/>
            <person name="Cullis J."/>
            <person name="Levesque C.A."/>
            <person name="Hambleton S."/>
        </authorList>
    </citation>
    <scope>NUCLEOTIDE SEQUENCE</scope>
    <source>
        <strain evidence="3">DAOMC 236416</strain>
    </source>
</reference>
<comment type="caution">
    <text evidence="3">The sequence shown here is derived from an EMBL/GenBank/DDBJ whole genome shotgun (WGS) entry which is preliminary data.</text>
</comment>
<accession>A0A177T835</accession>
<keyword evidence="4" id="KW-1185">Reference proteome</keyword>
<feature type="signal peptide" evidence="2">
    <location>
        <begin position="1"/>
        <end position="21"/>
    </location>
</feature>
<evidence type="ECO:0000256" key="2">
    <source>
        <dbReference type="SAM" id="SignalP"/>
    </source>
</evidence>